<dbReference type="EMBL" id="FJUY01000036">
    <property type="protein sequence ID" value="CZT25860.1"/>
    <property type="molecule type" value="Genomic_DNA"/>
</dbReference>
<dbReference type="PANTHER" id="PTHR43712:SF1">
    <property type="entry name" value="HYPOTHETICAL O-METHYLTRANSFERASE (EUROFUNG)-RELATED"/>
    <property type="match status" value="1"/>
</dbReference>
<keyword evidence="2 5" id="KW-0808">Transferase</keyword>
<keyword evidence="1 5" id="KW-0489">Methyltransferase</keyword>
<evidence type="ECO:0000256" key="2">
    <source>
        <dbReference type="ARBA" id="ARBA00022679"/>
    </source>
</evidence>
<dbReference type="InterPro" id="IPR036388">
    <property type="entry name" value="WH-like_DNA-bd_sf"/>
</dbReference>
<proteinExistence type="predicted"/>
<dbReference type="SUPFAM" id="SSF53335">
    <property type="entry name" value="S-adenosyl-L-methionine-dependent methyltransferases"/>
    <property type="match status" value="1"/>
</dbReference>
<dbReference type="InterPro" id="IPR001077">
    <property type="entry name" value="COMT_C"/>
</dbReference>
<evidence type="ECO:0000313" key="6">
    <source>
        <dbReference type="Proteomes" id="UP000225277"/>
    </source>
</evidence>
<dbReference type="Proteomes" id="UP000225277">
    <property type="component" value="Unassembled WGS sequence"/>
</dbReference>
<name>A0A2D3VI61_9PEZI</name>
<dbReference type="InterPro" id="IPR036390">
    <property type="entry name" value="WH_DNA-bd_sf"/>
</dbReference>
<dbReference type="InterPro" id="IPR029063">
    <property type="entry name" value="SAM-dependent_MTases_sf"/>
</dbReference>
<dbReference type="GeneID" id="35606546"/>
<evidence type="ECO:0000259" key="4">
    <source>
        <dbReference type="Pfam" id="PF00891"/>
    </source>
</evidence>
<dbReference type="PROSITE" id="PS51683">
    <property type="entry name" value="SAM_OMT_II"/>
    <property type="match status" value="1"/>
</dbReference>
<keyword evidence="3" id="KW-0949">S-adenosyl-L-methionine</keyword>
<sequence length="409" mass="45819">MDFPEEKSAPPDTKDVEHVIASLQQIIKHEDVRADVVANKQLRNRLAEACRHTMLRLEQPWDSIRRYNYAVFDVAIAKTGHSMGLWAALVAQSPKPVHATQLAETTGVQFALLMRLLRYATAQSMVEQTDVLSFRAIEATRTLSMPLMKSSFAVATEILFPSALAMDAYFKSSGSEEPTDRGNTLFQQAFNTSQHCFEWLSAKPDLGQDFFNLMIVRRAGLKTWLEGFAVEKYIDVNDNTDRIQFVDVGGGTGQQALAVLQKHPEIAGKVVVQETPSLGALKLLQKDPQGLTPMAADFFQPNPLKGAKAYYMRNILHDWPDAECRVILGHLRDVLEEDSVILLDDLVVDDMEMHWHPSATDLTMMTLLAAKERSLAEWSALIESVGLERRENVAYDSYGLNIQVLGRKS</sequence>
<dbReference type="SUPFAM" id="SSF46785">
    <property type="entry name" value="Winged helix' DNA-binding domain"/>
    <property type="match status" value="1"/>
</dbReference>
<organism evidence="5 6">
    <name type="scientific">Ramularia collo-cygni</name>
    <dbReference type="NCBI Taxonomy" id="112498"/>
    <lineage>
        <taxon>Eukaryota</taxon>
        <taxon>Fungi</taxon>
        <taxon>Dikarya</taxon>
        <taxon>Ascomycota</taxon>
        <taxon>Pezizomycotina</taxon>
        <taxon>Dothideomycetes</taxon>
        <taxon>Dothideomycetidae</taxon>
        <taxon>Mycosphaerellales</taxon>
        <taxon>Mycosphaerellaceae</taxon>
        <taxon>Ramularia</taxon>
    </lineage>
</organism>
<evidence type="ECO:0000256" key="1">
    <source>
        <dbReference type="ARBA" id="ARBA00022603"/>
    </source>
</evidence>
<dbReference type="AlphaFoldDB" id="A0A2D3VI61"/>
<feature type="domain" description="O-methyltransferase C-terminal" evidence="4">
    <location>
        <begin position="230"/>
        <end position="386"/>
    </location>
</feature>
<dbReference type="Gene3D" id="3.40.50.150">
    <property type="entry name" value="Vaccinia Virus protein VP39"/>
    <property type="match status" value="1"/>
</dbReference>
<dbReference type="InterPro" id="IPR016461">
    <property type="entry name" value="COMT-like"/>
</dbReference>
<protein>
    <submittedName>
        <fullName evidence="5">Related to O-methyltransferase</fullName>
    </submittedName>
</protein>
<evidence type="ECO:0000313" key="5">
    <source>
        <dbReference type="EMBL" id="CZT25860.1"/>
    </source>
</evidence>
<dbReference type="Pfam" id="PF00891">
    <property type="entry name" value="Methyltransf_2"/>
    <property type="match status" value="1"/>
</dbReference>
<accession>A0A2D3VI61</accession>
<dbReference type="STRING" id="112498.A0A2D3VI61"/>
<reference evidence="5 6" key="1">
    <citation type="submission" date="2016-03" db="EMBL/GenBank/DDBJ databases">
        <authorList>
            <person name="Ploux O."/>
        </authorList>
    </citation>
    <scope>NUCLEOTIDE SEQUENCE [LARGE SCALE GENOMIC DNA]</scope>
    <source>
        <strain evidence="5 6">URUG2</strain>
    </source>
</reference>
<dbReference type="Gene3D" id="1.10.10.10">
    <property type="entry name" value="Winged helix-like DNA-binding domain superfamily/Winged helix DNA-binding domain"/>
    <property type="match status" value="1"/>
</dbReference>
<dbReference type="OrthoDB" id="2410195at2759"/>
<dbReference type="GO" id="GO:0008171">
    <property type="term" value="F:O-methyltransferase activity"/>
    <property type="evidence" value="ECO:0007669"/>
    <property type="project" value="InterPro"/>
</dbReference>
<dbReference type="PANTHER" id="PTHR43712">
    <property type="entry name" value="PUTATIVE (AFU_ORTHOLOGUE AFUA_4G14580)-RELATED"/>
    <property type="match status" value="1"/>
</dbReference>
<keyword evidence="6" id="KW-1185">Reference proteome</keyword>
<dbReference type="GO" id="GO:0032259">
    <property type="term" value="P:methylation"/>
    <property type="evidence" value="ECO:0007669"/>
    <property type="project" value="UniProtKB-KW"/>
</dbReference>
<dbReference type="RefSeq" id="XP_023632518.1">
    <property type="nucleotide sequence ID" value="XM_023776750.1"/>
</dbReference>
<gene>
    <name evidence="5" type="ORF">RCC_11529</name>
</gene>
<evidence type="ECO:0000256" key="3">
    <source>
        <dbReference type="ARBA" id="ARBA00022691"/>
    </source>
</evidence>